<dbReference type="PANTHER" id="PTHR45867">
    <property type="entry name" value="PURPLE ACID PHOSPHATASE"/>
    <property type="match status" value="1"/>
</dbReference>
<evidence type="ECO:0000259" key="3">
    <source>
        <dbReference type="Pfam" id="PF00149"/>
    </source>
</evidence>
<keyword evidence="6" id="KW-1185">Reference proteome</keyword>
<gene>
    <name evidence="5" type="primary">papl</name>
    <name evidence="5" type="ORF">AWC38_SpisGene8984</name>
</gene>
<dbReference type="InterPro" id="IPR029052">
    <property type="entry name" value="Metallo-depent_PP-like"/>
</dbReference>
<proteinExistence type="predicted"/>
<keyword evidence="1" id="KW-0325">Glycoprotein</keyword>
<dbReference type="InterPro" id="IPR041792">
    <property type="entry name" value="MPP_PAP"/>
</dbReference>
<feature type="domain" description="Calcineurin-like phosphoesterase" evidence="3">
    <location>
        <begin position="58"/>
        <end position="242"/>
    </location>
</feature>
<feature type="domain" description="Purple acid phosphatase C-terminal" evidence="4">
    <location>
        <begin position="409"/>
        <end position="461"/>
    </location>
</feature>
<evidence type="ECO:0000313" key="6">
    <source>
        <dbReference type="Proteomes" id="UP000225706"/>
    </source>
</evidence>
<keyword evidence="2" id="KW-0732">Signal</keyword>
<organism evidence="5 6">
    <name type="scientific">Stylophora pistillata</name>
    <name type="common">Smooth cauliflower coral</name>
    <dbReference type="NCBI Taxonomy" id="50429"/>
    <lineage>
        <taxon>Eukaryota</taxon>
        <taxon>Metazoa</taxon>
        <taxon>Cnidaria</taxon>
        <taxon>Anthozoa</taxon>
        <taxon>Hexacorallia</taxon>
        <taxon>Scleractinia</taxon>
        <taxon>Astrocoeniina</taxon>
        <taxon>Pocilloporidae</taxon>
        <taxon>Stylophora</taxon>
    </lineage>
</organism>
<dbReference type="InterPro" id="IPR025733">
    <property type="entry name" value="PAPs_C"/>
</dbReference>
<dbReference type="PANTHER" id="PTHR45867:SF3">
    <property type="entry name" value="ACID PHOSPHATASE TYPE 7"/>
    <property type="match status" value="1"/>
</dbReference>
<dbReference type="CDD" id="cd00839">
    <property type="entry name" value="MPP_PAPs"/>
    <property type="match status" value="1"/>
</dbReference>
<evidence type="ECO:0000256" key="1">
    <source>
        <dbReference type="ARBA" id="ARBA00023180"/>
    </source>
</evidence>
<evidence type="ECO:0000259" key="4">
    <source>
        <dbReference type="Pfam" id="PF14008"/>
    </source>
</evidence>
<evidence type="ECO:0000313" key="5">
    <source>
        <dbReference type="EMBL" id="PFX26344.1"/>
    </source>
</evidence>
<name>A0A2B4S6Q1_STYPI</name>
<comment type="caution">
    <text evidence="5">The sequence shown here is derived from an EMBL/GenBank/DDBJ whole genome shotgun (WGS) entry which is preliminary data.</text>
</comment>
<evidence type="ECO:0000256" key="2">
    <source>
        <dbReference type="SAM" id="SignalP"/>
    </source>
</evidence>
<feature type="signal peptide" evidence="2">
    <location>
        <begin position="1"/>
        <end position="17"/>
    </location>
</feature>
<dbReference type="Pfam" id="PF14008">
    <property type="entry name" value="Metallophos_C"/>
    <property type="match status" value="1"/>
</dbReference>
<dbReference type="EMBL" id="LSMT01000128">
    <property type="protein sequence ID" value="PFX26344.1"/>
    <property type="molecule type" value="Genomic_DNA"/>
</dbReference>
<feature type="chain" id="PRO_5012947943" evidence="2">
    <location>
        <begin position="18"/>
        <end position="481"/>
    </location>
</feature>
<dbReference type="Gene3D" id="3.60.21.10">
    <property type="match status" value="2"/>
</dbReference>
<accession>A0A2B4S6Q1</accession>
<protein>
    <submittedName>
        <fullName evidence="5">Iron/zinc purple acid phosphatase-like protein</fullName>
    </submittedName>
</protein>
<dbReference type="Proteomes" id="UP000225706">
    <property type="component" value="Unassembled WGS sequence"/>
</dbReference>
<dbReference type="SUPFAM" id="SSF56300">
    <property type="entry name" value="Metallo-dependent phosphatases"/>
    <property type="match status" value="1"/>
</dbReference>
<dbReference type="Pfam" id="PF00149">
    <property type="entry name" value="Metallophos"/>
    <property type="match status" value="1"/>
</dbReference>
<dbReference type="GO" id="GO:0016787">
    <property type="term" value="F:hydrolase activity"/>
    <property type="evidence" value="ECO:0007669"/>
    <property type="project" value="InterPro"/>
</dbReference>
<dbReference type="AlphaFoldDB" id="A0A2B4S6Q1"/>
<reference evidence="6" key="1">
    <citation type="journal article" date="2017" name="bioRxiv">
        <title>Comparative analysis of the genomes of Stylophora pistillata and Acropora digitifera provides evidence for extensive differences between species of corals.</title>
        <authorList>
            <person name="Voolstra C.R."/>
            <person name="Li Y."/>
            <person name="Liew Y.J."/>
            <person name="Baumgarten S."/>
            <person name="Zoccola D."/>
            <person name="Flot J.-F."/>
            <person name="Tambutte S."/>
            <person name="Allemand D."/>
            <person name="Aranda M."/>
        </authorList>
    </citation>
    <scope>NUCLEOTIDE SEQUENCE [LARGE SCALE GENOMIC DNA]</scope>
</reference>
<dbReference type="InterPro" id="IPR004843">
    <property type="entry name" value="Calcineurin-like_PHP"/>
</dbReference>
<dbReference type="OrthoDB" id="45007at2759"/>
<sequence>MNMVPLVLLLFLHCSDGQAPQPEQIHISATEYRCGGYDGWSSLFAFNALKSGEDWSPRIAFYGDMGTTNAKSISYLQEDAQNGKYDAILHVGDFAYDLFEDEGRNGDDFMNEIQEIAAYVPYMTCPGNHERYYWNIGPAHIISYSTEVYFWLQFGIEQIVQQYDWLIRDLQEATLPENRSKRPWIITMAHKPMYCSNDDSDDCTRTNSIIRTGLTSKHLWPLEELFYKYGVDMMLEAHEHSYERLWPIYDMQICNGSLEEPYTNPCAPVHIVTGTSTVQRSTSTVQSSTSTCNAAQVQCNPAQVQCNAAQAQCNPAQVQFNPSQVQCNAAQAQCNPAQVQCNPAQVHCNAAQAQCNAAQVQCNAAHAQCNAAQVQCNPALVQCNAAQVQCNPAQVQCNPAQAQCNAAQGCYSKHDPFKKEKPYWTAFRTENYGFSQMTIFNKTHIGIQQVDVDLGGKVVDEIMLIKDVHGPEAWVRKDVKN</sequence>